<evidence type="ECO:0000256" key="2">
    <source>
        <dbReference type="SAM" id="SignalP"/>
    </source>
</evidence>
<feature type="signal peptide" evidence="2">
    <location>
        <begin position="1"/>
        <end position="20"/>
    </location>
</feature>
<evidence type="ECO:0000313" key="4">
    <source>
        <dbReference type="EMBL" id="CAB9525491.1"/>
    </source>
</evidence>
<gene>
    <name evidence="4" type="ORF">SEMRO_1684_G290980.1</name>
</gene>
<feature type="compositionally biased region" description="Low complexity" evidence="1">
    <location>
        <begin position="868"/>
        <end position="879"/>
    </location>
</feature>
<reference evidence="4" key="1">
    <citation type="submission" date="2020-06" db="EMBL/GenBank/DDBJ databases">
        <authorList>
            <consortium name="Plant Systems Biology data submission"/>
        </authorList>
    </citation>
    <scope>NUCLEOTIDE SEQUENCE</scope>
    <source>
        <strain evidence="4">D6</strain>
    </source>
</reference>
<feature type="region of interest" description="Disordered" evidence="1">
    <location>
        <begin position="841"/>
        <end position="893"/>
    </location>
</feature>
<protein>
    <recommendedName>
        <fullName evidence="3">VWFD domain-containing protein</fullName>
    </recommendedName>
</protein>
<evidence type="ECO:0000256" key="1">
    <source>
        <dbReference type="SAM" id="MobiDB-lite"/>
    </source>
</evidence>
<dbReference type="PROSITE" id="PS51233">
    <property type="entry name" value="VWFD"/>
    <property type="match status" value="1"/>
</dbReference>
<comment type="caution">
    <text evidence="4">The sequence shown here is derived from an EMBL/GenBank/DDBJ whole genome shotgun (WGS) entry which is preliminary data.</text>
</comment>
<accession>A0A9N8HTM7</accession>
<dbReference type="InterPro" id="IPR001846">
    <property type="entry name" value="VWF_type-D"/>
</dbReference>
<feature type="chain" id="PRO_5040352051" description="VWFD domain-containing protein" evidence="2">
    <location>
        <begin position="21"/>
        <end position="936"/>
    </location>
</feature>
<dbReference type="EMBL" id="CAICTM010001682">
    <property type="protein sequence ID" value="CAB9525491.1"/>
    <property type="molecule type" value="Genomic_DNA"/>
</dbReference>
<sequence>MKLFTYLLVAAALPLTVVNAGHISTLRGAEAAEEPQVSSTIDFLRRLKTIHEAEEPRKQLEFKDDVNERRLSKKSFNGKTPTTTDNCRWLKRRKPGCEKKPAGVCASWSGDPHFKTFDSLKYDCQGEGVFDIVKSVKDYDSMDATGFSLQGQFVKYVASRKPTVTKSVALNTGDGEPTIQMTVPDQPAPGDSNGCGPDLYIGGKLIGTWNELPKLQNIDGMKVKTTKSKKEKGYVIKYLKSEVTLTVSAKKSNQNGCVMRAEICLPDCYDRILRGEKFVGLLGTPNKDKSDDWRTKDGGIAEVSAKNYKAELDWCTKNWCVPKKSENLLVFDGEDSFDSIQEDCTDQEMDQDIADCIAEPGDDLVQICGSGNVPCIVDGCVGGAKSAKLSVEASLNQVDKDCGKEVYSQNFDEPLSDETLKVLEKAKGELDDPEAVKVTKFLELSSASPQFDFEFDADEDAAVVTVEFQFFEIGSWDAIGSDKDFVYVSVGGTEIDLLSLQGGSDETDTDGVTAGIYWSRRMITKTGDLGFGGTQDQMHKILVKIPPAFFKSGAVEFSIYVKVSEDDEKGGIDEIRVTEFFDNCGIDCEGATVVAEDFEQDDETGWGGVQPSTLASFGGISVLGPIEGDAVASKTFDVSEYADSAEIQFSLYVTDTSAWEADEAARFDVTIDEAKFDLGYIETTDMGEVSGSAGCEVNIEDDCILWSRKAKTVGKGAVFTVIIKVSDEFIDDGQLEVSFGVTGDAGASIDDFNMKVYPAKEKCEPVKEDAKIIADEKDVKKCESKKKQKYAWKSKKKMEWVVDNFPYTKETLKDIKQNSDGVTQWMSDPKEPSCWEMVEICTGPPTPSPPTSPPGVPTPKPTNPPTRRPSTPSPTAVPTYDTPTPSGIATGDPHIKRWNGEGYDFHGECELVMLSNPKFNNGQGLSIHLRTKIVRW</sequence>
<dbReference type="Proteomes" id="UP001153069">
    <property type="component" value="Unassembled WGS sequence"/>
</dbReference>
<dbReference type="OrthoDB" id="6051552at2759"/>
<evidence type="ECO:0000259" key="3">
    <source>
        <dbReference type="PROSITE" id="PS51233"/>
    </source>
</evidence>
<feature type="compositionally biased region" description="Pro residues" evidence="1">
    <location>
        <begin position="844"/>
        <end position="867"/>
    </location>
</feature>
<evidence type="ECO:0000313" key="5">
    <source>
        <dbReference type="Proteomes" id="UP001153069"/>
    </source>
</evidence>
<keyword evidence="5" id="KW-1185">Reference proteome</keyword>
<organism evidence="4 5">
    <name type="scientific">Seminavis robusta</name>
    <dbReference type="NCBI Taxonomy" id="568900"/>
    <lineage>
        <taxon>Eukaryota</taxon>
        <taxon>Sar</taxon>
        <taxon>Stramenopiles</taxon>
        <taxon>Ochrophyta</taxon>
        <taxon>Bacillariophyta</taxon>
        <taxon>Bacillariophyceae</taxon>
        <taxon>Bacillariophycidae</taxon>
        <taxon>Naviculales</taxon>
        <taxon>Naviculaceae</taxon>
        <taxon>Seminavis</taxon>
    </lineage>
</organism>
<keyword evidence="2" id="KW-0732">Signal</keyword>
<dbReference type="AlphaFoldDB" id="A0A9N8HTM7"/>
<name>A0A9N8HTM7_9STRA</name>
<proteinExistence type="predicted"/>
<feature type="domain" description="VWFD" evidence="3">
    <location>
        <begin position="104"/>
        <end position="316"/>
    </location>
</feature>